<dbReference type="PROSITE" id="PS50222">
    <property type="entry name" value="EF_HAND_2"/>
    <property type="match status" value="2"/>
</dbReference>
<dbReference type="InterPro" id="IPR005821">
    <property type="entry name" value="Ion_trans_dom"/>
</dbReference>
<keyword evidence="2 7" id="KW-0812">Transmembrane</keyword>
<dbReference type="InterPro" id="IPR002048">
    <property type="entry name" value="EF_hand_dom"/>
</dbReference>
<feature type="transmembrane region" description="Helical" evidence="7">
    <location>
        <begin position="312"/>
        <end position="339"/>
    </location>
</feature>
<evidence type="ECO:0000313" key="9">
    <source>
        <dbReference type="EMBL" id="CAJ1401532.1"/>
    </source>
</evidence>
<protein>
    <recommendedName>
        <fullName evidence="8">EF-hand domain-containing protein</fullName>
    </recommendedName>
</protein>
<evidence type="ECO:0000256" key="2">
    <source>
        <dbReference type="ARBA" id="ARBA00022692"/>
    </source>
</evidence>
<sequence length="594" mass="65948">MEQVRDIDDVVPVCNLDSDAKEEPLEREMRKLRQIVEDQFALQLRLLLEIKCSKPRNEAPGPVTRSAHLAPVMGDLSAGTEGSMPLSPVGEFNRTISPGMGSITMSSMASDAVTSNDVVEFGVKVMTEPTEQKEHKKKAYEAQERSIRQLTPVPCGEEDEQVAPRWKDIPGIIVNSTAFPIFIQFVILANLLVLGLEVDTAASVPSQDMPGWFEVANYVIVFVFTAELLLKFMALGCRKYFCSSDRTWNLLDLIIVSVSILECGVDLVAKATSGSAEMNSSHLRAMRLARLARTLRGVRIIRLLRYISSLRTIMISIVSTMGSLFWTLVLLVLVFYTFAVILTQMVSDYCKYDLGAETMASCSYHDIAYWSSVPESMLTLFLSISGGLSWVDALLPLRQIGPLAVGSMLLYVVLTIFAILNVVTGVFCNNAIESAQSDKDIAIMKQMHKHESQVRALGEIFAEIDEDASERITIRELKEALNGDKMSNFLKSMDISTEDVWTLFMVIDSNADGEISADEFVYACQQLQGPAKGLQMARMSFENTVMREEVKKLQKDFVRFKKQIVKGASPSPTSSPPRLGGGPKPQVFKFDVPR</sequence>
<feature type="domain" description="EF-hand" evidence="8">
    <location>
        <begin position="495"/>
        <end position="530"/>
    </location>
</feature>
<dbReference type="SUPFAM" id="SSF47473">
    <property type="entry name" value="EF-hand"/>
    <property type="match status" value="1"/>
</dbReference>
<dbReference type="PANTHER" id="PTHR10037">
    <property type="entry name" value="VOLTAGE-GATED CATION CHANNEL CALCIUM AND SODIUM"/>
    <property type="match status" value="1"/>
</dbReference>
<dbReference type="InterPro" id="IPR018247">
    <property type="entry name" value="EF_Hand_1_Ca_BS"/>
</dbReference>
<evidence type="ECO:0000256" key="6">
    <source>
        <dbReference type="SAM" id="MobiDB-lite"/>
    </source>
</evidence>
<dbReference type="InterPro" id="IPR027359">
    <property type="entry name" value="Volt_channel_dom_sf"/>
</dbReference>
<dbReference type="GO" id="GO:0086010">
    <property type="term" value="P:membrane depolarization during action potential"/>
    <property type="evidence" value="ECO:0007669"/>
    <property type="project" value="TreeGrafter"/>
</dbReference>
<evidence type="ECO:0000256" key="5">
    <source>
        <dbReference type="ARBA" id="ARBA00023136"/>
    </source>
</evidence>
<evidence type="ECO:0000256" key="1">
    <source>
        <dbReference type="ARBA" id="ARBA00004141"/>
    </source>
</evidence>
<comment type="caution">
    <text evidence="9">The sequence shown here is derived from an EMBL/GenBank/DDBJ whole genome shotgun (WGS) entry which is preliminary data.</text>
</comment>
<dbReference type="GO" id="GO:0005509">
    <property type="term" value="F:calcium ion binding"/>
    <property type="evidence" value="ECO:0007669"/>
    <property type="project" value="InterPro"/>
</dbReference>
<evidence type="ECO:0000256" key="4">
    <source>
        <dbReference type="ARBA" id="ARBA00022989"/>
    </source>
</evidence>
<organism evidence="9 10">
    <name type="scientific">Effrenium voratum</name>
    <dbReference type="NCBI Taxonomy" id="2562239"/>
    <lineage>
        <taxon>Eukaryota</taxon>
        <taxon>Sar</taxon>
        <taxon>Alveolata</taxon>
        <taxon>Dinophyceae</taxon>
        <taxon>Suessiales</taxon>
        <taxon>Symbiodiniaceae</taxon>
        <taxon>Effrenium</taxon>
    </lineage>
</organism>
<feature type="transmembrane region" description="Helical" evidence="7">
    <location>
        <begin position="215"/>
        <end position="236"/>
    </location>
</feature>
<dbReference type="GO" id="GO:0005248">
    <property type="term" value="F:voltage-gated sodium channel activity"/>
    <property type="evidence" value="ECO:0007669"/>
    <property type="project" value="TreeGrafter"/>
</dbReference>
<feature type="transmembrane region" description="Helical" evidence="7">
    <location>
        <begin position="409"/>
        <end position="427"/>
    </location>
</feature>
<gene>
    <name evidence="9" type="ORF">EVOR1521_LOCUS24656</name>
</gene>
<proteinExistence type="predicted"/>
<name>A0AA36J9F9_9DINO</name>
<feature type="domain" description="EF-hand" evidence="8">
    <location>
        <begin position="452"/>
        <end position="487"/>
    </location>
</feature>
<dbReference type="Pfam" id="PF00520">
    <property type="entry name" value="Ion_trans"/>
    <property type="match status" value="1"/>
</dbReference>
<dbReference type="InterPro" id="IPR043203">
    <property type="entry name" value="VGCC_Ca_Na"/>
</dbReference>
<accession>A0AA36J9F9</accession>
<evidence type="ECO:0000256" key="7">
    <source>
        <dbReference type="SAM" id="Phobius"/>
    </source>
</evidence>
<evidence type="ECO:0000259" key="8">
    <source>
        <dbReference type="PROSITE" id="PS50222"/>
    </source>
</evidence>
<dbReference type="Gene3D" id="1.20.120.350">
    <property type="entry name" value="Voltage-gated potassium channels. Chain C"/>
    <property type="match status" value="1"/>
</dbReference>
<dbReference type="Gene3D" id="1.10.287.70">
    <property type="match status" value="1"/>
</dbReference>
<keyword evidence="5 7" id="KW-0472">Membrane</keyword>
<keyword evidence="10" id="KW-1185">Reference proteome</keyword>
<dbReference type="PROSITE" id="PS00018">
    <property type="entry name" value="EF_HAND_1"/>
    <property type="match status" value="1"/>
</dbReference>
<reference evidence="9" key="1">
    <citation type="submission" date="2023-08" db="EMBL/GenBank/DDBJ databases">
        <authorList>
            <person name="Chen Y."/>
            <person name="Shah S."/>
            <person name="Dougan E. K."/>
            <person name="Thang M."/>
            <person name="Chan C."/>
        </authorList>
    </citation>
    <scope>NUCLEOTIDE SEQUENCE</scope>
</reference>
<dbReference type="SUPFAM" id="SSF81324">
    <property type="entry name" value="Voltage-gated potassium channels"/>
    <property type="match status" value="1"/>
</dbReference>
<dbReference type="PANTHER" id="PTHR10037:SF62">
    <property type="entry name" value="SODIUM CHANNEL PROTEIN 60E"/>
    <property type="match status" value="1"/>
</dbReference>
<feature type="transmembrane region" description="Helical" evidence="7">
    <location>
        <begin position="172"/>
        <end position="195"/>
    </location>
</feature>
<dbReference type="AlphaFoldDB" id="A0AA36J9F9"/>
<feature type="region of interest" description="Disordered" evidence="6">
    <location>
        <begin position="564"/>
        <end position="594"/>
    </location>
</feature>
<dbReference type="Gene3D" id="1.10.238.10">
    <property type="entry name" value="EF-hand"/>
    <property type="match status" value="1"/>
</dbReference>
<keyword evidence="4 7" id="KW-1133">Transmembrane helix</keyword>
<comment type="subcellular location">
    <subcellularLocation>
        <location evidence="1">Membrane</location>
        <topology evidence="1">Multi-pass membrane protein</topology>
    </subcellularLocation>
</comment>
<dbReference type="InterPro" id="IPR011992">
    <property type="entry name" value="EF-hand-dom_pair"/>
</dbReference>
<evidence type="ECO:0000256" key="3">
    <source>
        <dbReference type="ARBA" id="ARBA00022837"/>
    </source>
</evidence>
<dbReference type="Pfam" id="PF13499">
    <property type="entry name" value="EF-hand_7"/>
    <property type="match status" value="1"/>
</dbReference>
<dbReference type="CDD" id="cd00051">
    <property type="entry name" value="EFh"/>
    <property type="match status" value="1"/>
</dbReference>
<dbReference type="GO" id="GO:0001518">
    <property type="term" value="C:voltage-gated sodium channel complex"/>
    <property type="evidence" value="ECO:0007669"/>
    <property type="project" value="TreeGrafter"/>
</dbReference>
<dbReference type="EMBL" id="CAUJNA010003418">
    <property type="protein sequence ID" value="CAJ1401532.1"/>
    <property type="molecule type" value="Genomic_DNA"/>
</dbReference>
<dbReference type="Proteomes" id="UP001178507">
    <property type="component" value="Unassembled WGS sequence"/>
</dbReference>
<evidence type="ECO:0000313" key="10">
    <source>
        <dbReference type="Proteomes" id="UP001178507"/>
    </source>
</evidence>
<dbReference type="SMART" id="SM00054">
    <property type="entry name" value="EFh"/>
    <property type="match status" value="2"/>
</dbReference>
<keyword evidence="3" id="KW-0106">Calcium</keyword>